<keyword evidence="1" id="KW-0812">Transmembrane</keyword>
<reference evidence="2" key="2">
    <citation type="submission" date="2023-06" db="EMBL/GenBank/DDBJ databases">
        <authorList>
            <person name="Ma L."/>
            <person name="Liu K.-W."/>
            <person name="Li Z."/>
            <person name="Hsiao Y.-Y."/>
            <person name="Qi Y."/>
            <person name="Fu T."/>
            <person name="Tang G."/>
            <person name="Zhang D."/>
            <person name="Sun W.-H."/>
            <person name="Liu D.-K."/>
            <person name="Li Y."/>
            <person name="Chen G.-Z."/>
            <person name="Liu X.-D."/>
            <person name="Liao X.-Y."/>
            <person name="Jiang Y.-T."/>
            <person name="Yu X."/>
            <person name="Hao Y."/>
            <person name="Huang J."/>
            <person name="Zhao X.-W."/>
            <person name="Ke S."/>
            <person name="Chen Y.-Y."/>
            <person name="Wu W.-L."/>
            <person name="Hsu J.-L."/>
            <person name="Lin Y.-F."/>
            <person name="Huang M.-D."/>
            <person name="Li C.-Y."/>
            <person name="Huang L."/>
            <person name="Wang Z.-W."/>
            <person name="Zhao X."/>
            <person name="Zhong W.-Y."/>
            <person name="Peng D.-H."/>
            <person name="Ahmad S."/>
            <person name="Lan S."/>
            <person name="Zhang J.-S."/>
            <person name="Tsai W.-C."/>
            <person name="Van De Peer Y."/>
            <person name="Liu Z.-J."/>
        </authorList>
    </citation>
    <scope>NUCLEOTIDE SEQUENCE</scope>
    <source>
        <strain evidence="2">CP</strain>
        <tissue evidence="2">Leaves</tissue>
    </source>
</reference>
<comment type="caution">
    <text evidence="2">The sequence shown here is derived from an EMBL/GenBank/DDBJ whole genome shotgun (WGS) entry which is preliminary data.</text>
</comment>
<dbReference type="EMBL" id="JAUJYO010000009">
    <property type="protein sequence ID" value="KAK1308656.1"/>
    <property type="molecule type" value="Genomic_DNA"/>
</dbReference>
<dbReference type="Proteomes" id="UP001180020">
    <property type="component" value="Unassembled WGS sequence"/>
</dbReference>
<keyword evidence="1" id="KW-0472">Membrane</keyword>
<accession>A0AAV9E639</accession>
<keyword evidence="3" id="KW-1185">Reference proteome</keyword>
<organism evidence="2 3">
    <name type="scientific">Acorus calamus</name>
    <name type="common">Sweet flag</name>
    <dbReference type="NCBI Taxonomy" id="4465"/>
    <lineage>
        <taxon>Eukaryota</taxon>
        <taxon>Viridiplantae</taxon>
        <taxon>Streptophyta</taxon>
        <taxon>Embryophyta</taxon>
        <taxon>Tracheophyta</taxon>
        <taxon>Spermatophyta</taxon>
        <taxon>Magnoliopsida</taxon>
        <taxon>Liliopsida</taxon>
        <taxon>Acoraceae</taxon>
        <taxon>Acorus</taxon>
    </lineage>
</organism>
<reference evidence="2" key="1">
    <citation type="journal article" date="2023" name="Nat. Commun.">
        <title>Diploid and tetraploid genomes of Acorus and the evolution of monocots.</title>
        <authorList>
            <person name="Ma L."/>
            <person name="Liu K.W."/>
            <person name="Li Z."/>
            <person name="Hsiao Y.Y."/>
            <person name="Qi Y."/>
            <person name="Fu T."/>
            <person name="Tang G.D."/>
            <person name="Zhang D."/>
            <person name="Sun W.H."/>
            <person name="Liu D.K."/>
            <person name="Li Y."/>
            <person name="Chen G.Z."/>
            <person name="Liu X.D."/>
            <person name="Liao X.Y."/>
            <person name="Jiang Y.T."/>
            <person name="Yu X."/>
            <person name="Hao Y."/>
            <person name="Huang J."/>
            <person name="Zhao X.W."/>
            <person name="Ke S."/>
            <person name="Chen Y.Y."/>
            <person name="Wu W.L."/>
            <person name="Hsu J.L."/>
            <person name="Lin Y.F."/>
            <person name="Huang M.D."/>
            <person name="Li C.Y."/>
            <person name="Huang L."/>
            <person name="Wang Z.W."/>
            <person name="Zhao X."/>
            <person name="Zhong W.Y."/>
            <person name="Peng D.H."/>
            <person name="Ahmad S."/>
            <person name="Lan S."/>
            <person name="Zhang J.S."/>
            <person name="Tsai W.C."/>
            <person name="Van de Peer Y."/>
            <person name="Liu Z.J."/>
        </authorList>
    </citation>
    <scope>NUCLEOTIDE SEQUENCE</scope>
    <source>
        <strain evidence="2">CP</strain>
    </source>
</reference>
<name>A0AAV9E639_ACOCL</name>
<protein>
    <submittedName>
        <fullName evidence="2">Uncharacterized protein</fullName>
    </submittedName>
</protein>
<gene>
    <name evidence="2" type="ORF">QJS10_CPA09g00914</name>
</gene>
<dbReference type="AlphaFoldDB" id="A0AAV9E639"/>
<feature type="transmembrane region" description="Helical" evidence="1">
    <location>
        <begin position="73"/>
        <end position="98"/>
    </location>
</feature>
<evidence type="ECO:0000313" key="3">
    <source>
        <dbReference type="Proteomes" id="UP001180020"/>
    </source>
</evidence>
<evidence type="ECO:0000313" key="2">
    <source>
        <dbReference type="EMBL" id="KAK1308656.1"/>
    </source>
</evidence>
<sequence>MSPVFPSSLWLDIGPLLPLLELLKFLPKECLLCSLVSLPLMSPLASPFLGQKIHPFPPCCRALLLLPSPWLRFSLLLLLVVLVLLGVCSPLLLGILLVRSRQRPQCPVGALAQRGLKMPRPLFQMSSLWNSRMANMNPSEFFMNGSQILATIVGRLGTSLRVVAKNLDQLLVCFKSPTLLVVQ</sequence>
<evidence type="ECO:0000256" key="1">
    <source>
        <dbReference type="SAM" id="Phobius"/>
    </source>
</evidence>
<keyword evidence="1" id="KW-1133">Transmembrane helix</keyword>
<proteinExistence type="predicted"/>